<feature type="region of interest" description="Disordered" evidence="1">
    <location>
        <begin position="454"/>
        <end position="480"/>
    </location>
</feature>
<sequence length="480" mass="55472">MFAWGASMNRNSTPKILSDPNAKLETVLADRTFNNLLRNENQYLIDFLIRDDNVKKMHDYLLTDSYENTKDFKKIRPLCLNVLTSESEKLGEQLSSNEQYIDLLIDFSTSEWFRDPYRCGNYSYLIESLAKASSGDILSSKFTFLANYLMNNIDIMGLRQLFVRLVCDFSYPFMVSSQMMDELVNCIFMHGEESNDETLKYTKIDPKALFVAFTIHDILKTDPHLGSLFESPDTLQTLLKLAIFNYEKNPLFSSLLFNCISIILENAIKNEDSASTQNDNEIINFNNFEPTLNINTNTEPFISNSATSEALKLFPKSAINLVMKFLKSELPTLVCDVVMSSICKLPIEELQSFCTKFHLSSAIISLYKDYKHRKTNGHFLILVKYLSDKGVCCCEEHREAWTKFEQCKFTKRYKKSMAEYGGVISTEASKLQRDLFKSMDDLYSAYLLLEEEEEEESSILESEKQQDDKQQDEKQQDEQK</sequence>
<evidence type="ECO:0000313" key="2">
    <source>
        <dbReference type="EMBL" id="KAK8890876.1"/>
    </source>
</evidence>
<comment type="caution">
    <text evidence="2">The sequence shown here is derived from an EMBL/GenBank/DDBJ whole genome shotgun (WGS) entry which is preliminary data.</text>
</comment>
<keyword evidence="3" id="KW-1185">Reference proteome</keyword>
<reference evidence="2 3" key="1">
    <citation type="submission" date="2024-04" db="EMBL/GenBank/DDBJ databases">
        <title>Tritrichomonas musculus Genome.</title>
        <authorList>
            <person name="Alves-Ferreira E."/>
            <person name="Grigg M."/>
            <person name="Lorenzi H."/>
            <person name="Galac M."/>
        </authorList>
    </citation>
    <scope>NUCLEOTIDE SEQUENCE [LARGE SCALE GENOMIC DNA]</scope>
    <source>
        <strain evidence="2 3">EAF2021</strain>
    </source>
</reference>
<feature type="compositionally biased region" description="Basic and acidic residues" evidence="1">
    <location>
        <begin position="461"/>
        <end position="480"/>
    </location>
</feature>
<gene>
    <name evidence="2" type="ORF">M9Y10_028075</name>
</gene>
<protein>
    <submittedName>
        <fullName evidence="2">Uncharacterized protein</fullName>
    </submittedName>
</protein>
<name>A0ABR2KIF8_9EUKA</name>
<dbReference type="Proteomes" id="UP001470230">
    <property type="component" value="Unassembled WGS sequence"/>
</dbReference>
<evidence type="ECO:0000256" key="1">
    <source>
        <dbReference type="SAM" id="MobiDB-lite"/>
    </source>
</evidence>
<dbReference type="EMBL" id="JAPFFF010000004">
    <property type="protein sequence ID" value="KAK8890876.1"/>
    <property type="molecule type" value="Genomic_DNA"/>
</dbReference>
<proteinExistence type="predicted"/>
<evidence type="ECO:0000313" key="3">
    <source>
        <dbReference type="Proteomes" id="UP001470230"/>
    </source>
</evidence>
<organism evidence="2 3">
    <name type="scientific">Tritrichomonas musculus</name>
    <dbReference type="NCBI Taxonomy" id="1915356"/>
    <lineage>
        <taxon>Eukaryota</taxon>
        <taxon>Metamonada</taxon>
        <taxon>Parabasalia</taxon>
        <taxon>Tritrichomonadida</taxon>
        <taxon>Tritrichomonadidae</taxon>
        <taxon>Tritrichomonas</taxon>
    </lineage>
</organism>
<accession>A0ABR2KIF8</accession>